<proteinExistence type="inferred from homology"/>
<dbReference type="STRING" id="1121131.SAMN02745229_03748"/>
<dbReference type="InterPro" id="IPR050222">
    <property type="entry name" value="MATE_MdtK"/>
</dbReference>
<evidence type="ECO:0000313" key="15">
    <source>
        <dbReference type="Proteomes" id="UP000184278"/>
    </source>
</evidence>
<feature type="transmembrane region" description="Helical" evidence="13">
    <location>
        <begin position="179"/>
        <end position="200"/>
    </location>
</feature>
<dbReference type="AlphaFoldDB" id="A0A1M6EME6"/>
<gene>
    <name evidence="14" type="ORF">SAMN02745229_03748</name>
</gene>
<name>A0A1M6EME6_BUTFI</name>
<dbReference type="GO" id="GO:0005886">
    <property type="term" value="C:plasma membrane"/>
    <property type="evidence" value="ECO:0007669"/>
    <property type="project" value="UniProtKB-SubCell"/>
</dbReference>
<keyword evidence="7" id="KW-1003">Cell membrane</keyword>
<keyword evidence="11 13" id="KW-0472">Membrane</keyword>
<keyword evidence="8 13" id="KW-0812">Transmembrane</keyword>
<dbReference type="GeneID" id="89510316"/>
<feature type="transmembrane region" description="Helical" evidence="13">
    <location>
        <begin position="410"/>
        <end position="431"/>
    </location>
</feature>
<dbReference type="PIRSF" id="PIRSF006603">
    <property type="entry name" value="DinF"/>
    <property type="match status" value="1"/>
</dbReference>
<dbReference type="InterPro" id="IPR002528">
    <property type="entry name" value="MATE_fam"/>
</dbReference>
<feature type="transmembrane region" description="Helical" evidence="13">
    <location>
        <begin position="342"/>
        <end position="362"/>
    </location>
</feature>
<evidence type="ECO:0000256" key="8">
    <source>
        <dbReference type="ARBA" id="ARBA00022692"/>
    </source>
</evidence>
<organism evidence="14 15">
    <name type="scientific">Butyrivibrio fibrisolvens DSM 3071</name>
    <dbReference type="NCBI Taxonomy" id="1121131"/>
    <lineage>
        <taxon>Bacteria</taxon>
        <taxon>Bacillati</taxon>
        <taxon>Bacillota</taxon>
        <taxon>Clostridia</taxon>
        <taxon>Lachnospirales</taxon>
        <taxon>Lachnospiraceae</taxon>
        <taxon>Butyrivibrio</taxon>
    </lineage>
</organism>
<comment type="subcellular location">
    <subcellularLocation>
        <location evidence="2">Cell membrane</location>
        <topology evidence="2">Multi-pass membrane protein</topology>
    </subcellularLocation>
</comment>
<evidence type="ECO:0000256" key="13">
    <source>
        <dbReference type="SAM" id="Phobius"/>
    </source>
</evidence>
<sequence length="473" mass="52066">MNNTMQNQKDNSRSLIAPASFYLHVMAIALPIMIQNGITNVVGMLDNLMVGQLNTEAMSGVSIVNQLLFVFYLCIFGGLAGIGIFSAQFWGKKDFKGMQYTVRAKMILALLLTAVGLFVLYVFRSELIGMFLHEGGDTGDLELTMKFAISYLFVMYIGLLPMAITNVYASTLRETGQTVLPMCAGIIAVFVNLIGNYILIYGKFGAPALGVTGAALATVISRFVEMFIVVTWTHTNPDKNPYIKGCYKSIHIPRDLVFNFIKKGAPLLANEALWSMGMTMLVQCYSVRGLESIAAFNINNSLSNVFNIVFIAMGSATSILLGQELGAGRLSGAKLYALRLTLFSVILSSISGLMLFIIAPVFPDLYNTSDQIKHIALGLLRVNSICMPLYAFTNSAYFTIRSGGKTFITFLFDSCFCWIVSFPVAFVLSRYTNLPLVWMFLTVQSMDLIKSVIGFIIVIRGKWIHDLTSYAGS</sequence>
<dbReference type="GO" id="GO:0042910">
    <property type="term" value="F:xenobiotic transmembrane transporter activity"/>
    <property type="evidence" value="ECO:0007669"/>
    <property type="project" value="InterPro"/>
</dbReference>
<dbReference type="Proteomes" id="UP000184278">
    <property type="component" value="Unassembled WGS sequence"/>
</dbReference>
<feature type="transmembrane region" description="Helical" evidence="13">
    <location>
        <begin position="437"/>
        <end position="459"/>
    </location>
</feature>
<evidence type="ECO:0000313" key="14">
    <source>
        <dbReference type="EMBL" id="SHI86420.1"/>
    </source>
</evidence>
<dbReference type="PANTHER" id="PTHR43298">
    <property type="entry name" value="MULTIDRUG RESISTANCE PROTEIN NORM-RELATED"/>
    <property type="match status" value="1"/>
</dbReference>
<feature type="transmembrane region" description="Helical" evidence="13">
    <location>
        <begin position="106"/>
        <end position="123"/>
    </location>
</feature>
<evidence type="ECO:0000256" key="2">
    <source>
        <dbReference type="ARBA" id="ARBA00004651"/>
    </source>
</evidence>
<dbReference type="Pfam" id="PF01554">
    <property type="entry name" value="MatE"/>
    <property type="match status" value="2"/>
</dbReference>
<reference evidence="15" key="1">
    <citation type="submission" date="2016-11" db="EMBL/GenBank/DDBJ databases">
        <authorList>
            <person name="Varghese N."/>
            <person name="Submissions S."/>
        </authorList>
    </citation>
    <scope>NUCLEOTIDE SEQUENCE [LARGE SCALE GENOMIC DNA]</scope>
    <source>
        <strain evidence="15">DSM 3071</strain>
    </source>
</reference>
<evidence type="ECO:0000256" key="1">
    <source>
        <dbReference type="ARBA" id="ARBA00003408"/>
    </source>
</evidence>
<evidence type="ECO:0000256" key="7">
    <source>
        <dbReference type="ARBA" id="ARBA00022475"/>
    </source>
</evidence>
<feature type="transmembrane region" description="Helical" evidence="13">
    <location>
        <begin position="374"/>
        <end position="398"/>
    </location>
</feature>
<feature type="transmembrane region" description="Helical" evidence="13">
    <location>
        <begin position="143"/>
        <end position="167"/>
    </location>
</feature>
<dbReference type="GO" id="GO:0015297">
    <property type="term" value="F:antiporter activity"/>
    <property type="evidence" value="ECO:0007669"/>
    <property type="project" value="UniProtKB-KW"/>
</dbReference>
<protein>
    <recommendedName>
        <fullName evidence="4">Probable multidrug resistance protein NorM</fullName>
    </recommendedName>
    <alternativeName>
        <fullName evidence="12">Multidrug-efflux transporter</fullName>
    </alternativeName>
</protein>
<evidence type="ECO:0000256" key="6">
    <source>
        <dbReference type="ARBA" id="ARBA00022449"/>
    </source>
</evidence>
<feature type="transmembrane region" description="Helical" evidence="13">
    <location>
        <begin position="206"/>
        <end position="224"/>
    </location>
</feature>
<keyword evidence="15" id="KW-1185">Reference proteome</keyword>
<dbReference type="NCBIfam" id="TIGR00797">
    <property type="entry name" value="matE"/>
    <property type="match status" value="1"/>
</dbReference>
<comment type="function">
    <text evidence="1">Multidrug efflux pump.</text>
</comment>
<feature type="transmembrane region" description="Helical" evidence="13">
    <location>
        <begin position="63"/>
        <end position="85"/>
    </location>
</feature>
<keyword evidence="5" id="KW-0813">Transport</keyword>
<keyword evidence="10" id="KW-0406">Ion transport</keyword>
<dbReference type="InterPro" id="IPR048279">
    <property type="entry name" value="MdtK-like"/>
</dbReference>
<evidence type="ECO:0000256" key="3">
    <source>
        <dbReference type="ARBA" id="ARBA00010199"/>
    </source>
</evidence>
<evidence type="ECO:0000256" key="10">
    <source>
        <dbReference type="ARBA" id="ARBA00023065"/>
    </source>
</evidence>
<keyword evidence="9 13" id="KW-1133">Transmembrane helix</keyword>
<dbReference type="RefSeq" id="WP_242951231.1">
    <property type="nucleotide sequence ID" value="NZ_FQXK01000044.1"/>
</dbReference>
<feature type="transmembrane region" description="Helical" evidence="13">
    <location>
        <begin position="302"/>
        <end position="321"/>
    </location>
</feature>
<dbReference type="EMBL" id="FQXK01000044">
    <property type="protein sequence ID" value="SHI86420.1"/>
    <property type="molecule type" value="Genomic_DNA"/>
</dbReference>
<feature type="transmembrane region" description="Helical" evidence="13">
    <location>
        <begin position="21"/>
        <end position="43"/>
    </location>
</feature>
<evidence type="ECO:0000256" key="9">
    <source>
        <dbReference type="ARBA" id="ARBA00022989"/>
    </source>
</evidence>
<evidence type="ECO:0000256" key="4">
    <source>
        <dbReference type="ARBA" id="ARBA00020268"/>
    </source>
</evidence>
<comment type="similarity">
    <text evidence="3">Belongs to the multi antimicrobial extrusion (MATE) (TC 2.A.66.1) family.</text>
</comment>
<evidence type="ECO:0000256" key="5">
    <source>
        <dbReference type="ARBA" id="ARBA00022448"/>
    </source>
</evidence>
<evidence type="ECO:0000256" key="12">
    <source>
        <dbReference type="ARBA" id="ARBA00031636"/>
    </source>
</evidence>
<dbReference type="PANTHER" id="PTHR43298:SF2">
    <property type="entry name" value="FMN_FAD EXPORTER YEEO-RELATED"/>
    <property type="match status" value="1"/>
</dbReference>
<evidence type="ECO:0000256" key="11">
    <source>
        <dbReference type="ARBA" id="ARBA00023136"/>
    </source>
</evidence>
<keyword evidence="6" id="KW-0050">Antiport</keyword>
<dbReference type="GO" id="GO:0006811">
    <property type="term" value="P:monoatomic ion transport"/>
    <property type="evidence" value="ECO:0007669"/>
    <property type="project" value="UniProtKB-KW"/>
</dbReference>
<accession>A0A1M6EME6</accession>